<feature type="compositionally biased region" description="Low complexity" evidence="1">
    <location>
        <begin position="269"/>
        <end position="291"/>
    </location>
</feature>
<keyword evidence="4" id="KW-1185">Reference proteome</keyword>
<evidence type="ECO:0000313" key="4">
    <source>
        <dbReference type="Proteomes" id="UP000006352"/>
    </source>
</evidence>
<proteinExistence type="predicted"/>
<organism evidence="3 4">
    <name type="scientific">Fibroporia radiculosa</name>
    <dbReference type="NCBI Taxonomy" id="599839"/>
    <lineage>
        <taxon>Eukaryota</taxon>
        <taxon>Fungi</taxon>
        <taxon>Dikarya</taxon>
        <taxon>Basidiomycota</taxon>
        <taxon>Agaricomycotina</taxon>
        <taxon>Agaricomycetes</taxon>
        <taxon>Polyporales</taxon>
        <taxon>Fibroporiaceae</taxon>
        <taxon>Fibroporia</taxon>
    </lineage>
</organism>
<evidence type="ECO:0000256" key="1">
    <source>
        <dbReference type="SAM" id="MobiDB-lite"/>
    </source>
</evidence>
<keyword evidence="2" id="KW-0812">Transmembrane</keyword>
<dbReference type="EMBL" id="HE797456">
    <property type="protein sequence ID" value="CCM06701.1"/>
    <property type="molecule type" value="Genomic_DNA"/>
</dbReference>
<feature type="transmembrane region" description="Helical" evidence="2">
    <location>
        <begin position="6"/>
        <end position="32"/>
    </location>
</feature>
<dbReference type="RefSeq" id="XP_012185984.1">
    <property type="nucleotide sequence ID" value="XM_012330594.1"/>
</dbReference>
<keyword evidence="2" id="KW-0472">Membrane</keyword>
<protein>
    <submittedName>
        <fullName evidence="3">Uncharacterized protein</fullName>
    </submittedName>
</protein>
<feature type="region of interest" description="Disordered" evidence="1">
    <location>
        <begin position="269"/>
        <end position="310"/>
    </location>
</feature>
<reference evidence="3 4" key="1">
    <citation type="journal article" date="2012" name="Appl. Environ. Microbiol.">
        <title>Short-read sequencing for genomic analysis of the brown rot fungus Fibroporia radiculosa.</title>
        <authorList>
            <person name="Tang J.D."/>
            <person name="Perkins A.D."/>
            <person name="Sonstegard T.S."/>
            <person name="Schroeder S.G."/>
            <person name="Burgess S.C."/>
            <person name="Diehl S.V."/>
        </authorList>
    </citation>
    <scope>NUCLEOTIDE SEQUENCE [LARGE SCALE GENOMIC DNA]</scope>
    <source>
        <strain evidence="3 4">TFFH 294</strain>
    </source>
</reference>
<dbReference type="AlphaFoldDB" id="J4ICN1"/>
<evidence type="ECO:0000313" key="3">
    <source>
        <dbReference type="EMBL" id="CCM06701.1"/>
    </source>
</evidence>
<dbReference type="HOGENOM" id="CLU_783113_0_0_1"/>
<sequence length="354" mass="38771">MASTTILIALLLISWFLTTLLILLLTLTVFFFKETYTMRFHINQIPTPTTTPITEQALNWANNRAQVMSPIELATVPFTDLLSALLGFVLTTLLSILALTLIIPLTLCTTIQHLECKHQWAFNITTMAQHPLPHTTTTLPVIVANWDSNNPTQVAPTPYPSHLQTLEECFMAGIVEMPVPIQPILSFPSQQESDDSLLEFLNEGGFRYPFAPLPNVTCQPFLIPGPPESSDSNAIVLHQFPGLLGIPHNTLEASTRSYHVAPAQVFPSSSPINTSSSSNPDSPPAASTDSPNMPPLASDTSDNGSLDHTPNLQLLANVSKYITASEGYSSNPQEFVVYSDNIIQHPSNDVTRSW</sequence>
<feature type="transmembrane region" description="Helical" evidence="2">
    <location>
        <begin position="81"/>
        <end position="107"/>
    </location>
</feature>
<feature type="compositionally biased region" description="Polar residues" evidence="1">
    <location>
        <begin position="298"/>
        <end position="310"/>
    </location>
</feature>
<gene>
    <name evidence="3" type="ORF">FIBRA_08989</name>
</gene>
<name>J4ICN1_9APHY</name>
<accession>J4ICN1</accession>
<dbReference type="Proteomes" id="UP000006352">
    <property type="component" value="Unassembled WGS sequence"/>
</dbReference>
<evidence type="ECO:0000256" key="2">
    <source>
        <dbReference type="SAM" id="Phobius"/>
    </source>
</evidence>
<dbReference type="GeneID" id="24101601"/>
<dbReference type="InParanoid" id="J4ICN1"/>
<keyword evidence="2" id="KW-1133">Transmembrane helix</keyword>